<dbReference type="SUPFAM" id="SSF56563">
    <property type="entry name" value="Major capsid protein gp5"/>
    <property type="match status" value="1"/>
</dbReference>
<gene>
    <name evidence="3" type="ORF">GL567_01265</name>
</gene>
<reference evidence="3 4" key="1">
    <citation type="submission" date="2019-11" db="EMBL/GenBank/DDBJ databases">
        <authorList>
            <consortium name="PulseNet: The National Subtyping Network for Foodborne Disease Surveillance"/>
            <person name="Tarr C.L."/>
            <person name="Trees E."/>
            <person name="Katz L.S."/>
            <person name="Carleton-Romer H.A."/>
            <person name="Stroika S."/>
            <person name="Kucerova Z."/>
            <person name="Roache K.F."/>
            <person name="Sabol A.L."/>
            <person name="Besser J."/>
            <person name="Gerner-Smidt P."/>
        </authorList>
    </citation>
    <scope>NUCLEOTIDE SEQUENCE [LARGE SCALE GENOMIC DNA]</scope>
    <source>
        <strain evidence="3 4">PNUSAC013627</strain>
    </source>
</reference>
<dbReference type="EMBL" id="AANNSE010000001">
    <property type="protein sequence ID" value="EDP6814208.1"/>
    <property type="molecule type" value="Genomic_DNA"/>
</dbReference>
<feature type="domain" description="Phage capsid-like C-terminal" evidence="2">
    <location>
        <begin position="116"/>
        <end position="382"/>
    </location>
</feature>
<dbReference type="Pfam" id="PF05065">
    <property type="entry name" value="Phage_capsid"/>
    <property type="match status" value="1"/>
</dbReference>
<evidence type="ECO:0000313" key="4">
    <source>
        <dbReference type="Proteomes" id="UP000471322"/>
    </source>
</evidence>
<dbReference type="InterPro" id="IPR024455">
    <property type="entry name" value="Phage_capsid"/>
</dbReference>
<dbReference type="AlphaFoldDB" id="A0A5M1CJ55"/>
<dbReference type="RefSeq" id="WP_012661561.1">
    <property type="nucleotide sequence ID" value="NZ_CP176593.1"/>
</dbReference>
<dbReference type="Gene3D" id="3.30.2400.10">
    <property type="entry name" value="Major capsid protein gp5"/>
    <property type="match status" value="1"/>
</dbReference>
<dbReference type="NCBIfam" id="TIGR01554">
    <property type="entry name" value="major_cap_HK97"/>
    <property type="match status" value="1"/>
</dbReference>
<comment type="caution">
    <text evidence="3">The sequence shown here is derived from an EMBL/GenBank/DDBJ whole genome shotgun (WGS) entry which is preliminary data.</text>
</comment>
<sequence length="386" mass="43415">MQKIREEIGALHKQMLELSNKAKNEKRAFSTDEEQKYNEMLKDFESKRSELLRLEEEQKREKFLNEVTSIRLEQNPHPQKEEERDSMRSFVKYLRSGVIDTSLQRDALNEASGDKGGVLVPTTLQSKIRSKLTDLSVIRKIATVQKSSTNQDIPILEDISGFGWIDEMASFNEASASFSKLTIGAYKLGGIIKISEELLNDNISNLESFLIRKSAEKIAQAEEEAFIKGDGNKKPTGIVNTKTKYELASNSGITSNDVIDAFFTLKSAYRSNACWLVGDDFMKALYKLVDGDGRPLWMPALSSGGYDTILGKKVIYCSSLDGFGANKIPAIFGDFSFYEIWDRETMSFTRLNELYAQNDLVGIKVRSRLDAKLITDEAVCKIVTPS</sequence>
<organism evidence="3 4">
    <name type="scientific">Campylobacter lari</name>
    <dbReference type="NCBI Taxonomy" id="201"/>
    <lineage>
        <taxon>Bacteria</taxon>
        <taxon>Pseudomonadati</taxon>
        <taxon>Campylobacterota</taxon>
        <taxon>Epsilonproteobacteria</taxon>
        <taxon>Campylobacterales</taxon>
        <taxon>Campylobacteraceae</taxon>
        <taxon>Campylobacter</taxon>
    </lineage>
</organism>
<dbReference type="OMA" id="NGRFVMN"/>
<comment type="subcellular location">
    <subcellularLocation>
        <location evidence="1">Virion</location>
    </subcellularLocation>
</comment>
<name>A0A5M1CJ55_CAMLA</name>
<evidence type="ECO:0000313" key="3">
    <source>
        <dbReference type="EMBL" id="EDP6814208.1"/>
    </source>
</evidence>
<accession>A0A5M1CJ55</accession>
<protein>
    <submittedName>
        <fullName evidence="3">Phage major capsid protein</fullName>
    </submittedName>
</protein>
<evidence type="ECO:0000256" key="1">
    <source>
        <dbReference type="ARBA" id="ARBA00004328"/>
    </source>
</evidence>
<evidence type="ECO:0000259" key="2">
    <source>
        <dbReference type="Pfam" id="PF05065"/>
    </source>
</evidence>
<proteinExistence type="predicted"/>
<dbReference type="Gene3D" id="3.30.2320.10">
    <property type="entry name" value="hypothetical protein PF0899 domain"/>
    <property type="match status" value="1"/>
</dbReference>
<dbReference type="InterPro" id="IPR054612">
    <property type="entry name" value="Phage_capsid-like_C"/>
</dbReference>
<dbReference type="Proteomes" id="UP000471322">
    <property type="component" value="Unassembled WGS sequence"/>
</dbReference>